<dbReference type="GeneID" id="89228342"/>
<evidence type="ECO:0000256" key="1">
    <source>
        <dbReference type="SAM" id="MobiDB-lite"/>
    </source>
</evidence>
<reference evidence="2 3" key="1">
    <citation type="submission" date="2023-07" db="EMBL/GenBank/DDBJ databases">
        <title>Closed genome sequence of Methanosarcinaceae archaeon Am2.</title>
        <authorList>
            <person name="Poehlein A."/>
            <person name="Protasov E."/>
            <person name="Platt K."/>
            <person name="Reeh H."/>
            <person name="Daniel R."/>
            <person name="Brune A."/>
        </authorList>
    </citation>
    <scope>NUCLEOTIDE SEQUENCE [LARGE SCALE GENOMIC DNA]</scope>
    <source>
        <strain evidence="2 3">Am2</strain>
    </source>
</reference>
<dbReference type="Proteomes" id="UP001304970">
    <property type="component" value="Chromosome"/>
</dbReference>
<accession>A0AA96V6M9</accession>
<keyword evidence="3" id="KW-1185">Reference proteome</keyword>
<proteinExistence type="predicted"/>
<name>A0AA96V6M9_9EURY</name>
<evidence type="ECO:0008006" key="4">
    <source>
        <dbReference type="Google" id="ProtNLM"/>
    </source>
</evidence>
<sequence length="181" mass="19708">MQMKKTLMLLLALVLLVGAVAISGCVDDEPAANGTDNKTNETPSEPANVTPSEPTNVTPSEPTNVTPSEPANVSSGEKVVVQNQSEFDGTAKHLVVAKDRKFSVSSVNISKGETVRIWNREDVNFAHMYHSEEGAFPDTKVNIKYDVYFTFNEPGTYKIDIYNPNTGEPYPTNAVLTVKVS</sequence>
<feature type="region of interest" description="Disordered" evidence="1">
    <location>
        <begin position="31"/>
        <end position="76"/>
    </location>
</feature>
<evidence type="ECO:0000313" key="3">
    <source>
        <dbReference type="Proteomes" id="UP001304970"/>
    </source>
</evidence>
<dbReference type="RefSeq" id="WP_338097112.1">
    <property type="nucleotide sequence ID" value="NZ_CP131061.1"/>
</dbReference>
<dbReference type="InterPro" id="IPR008972">
    <property type="entry name" value="Cupredoxin"/>
</dbReference>
<dbReference type="PROSITE" id="PS51257">
    <property type="entry name" value="PROKAR_LIPOPROTEIN"/>
    <property type="match status" value="1"/>
</dbReference>
<dbReference type="SUPFAM" id="SSF49503">
    <property type="entry name" value="Cupredoxins"/>
    <property type="match status" value="1"/>
</dbReference>
<organism evidence="2 3">
    <name type="scientific">Methanolapillus ohkumae</name>
    <dbReference type="NCBI Taxonomy" id="3028298"/>
    <lineage>
        <taxon>Archaea</taxon>
        <taxon>Methanobacteriati</taxon>
        <taxon>Methanobacteriota</taxon>
        <taxon>Stenosarchaea group</taxon>
        <taxon>Methanomicrobia</taxon>
        <taxon>Methanosarcinales</taxon>
        <taxon>Methanosarcinaceae</taxon>
        <taxon>Methanolapillus</taxon>
    </lineage>
</organism>
<evidence type="ECO:0000313" key="2">
    <source>
        <dbReference type="EMBL" id="WNY27133.1"/>
    </source>
</evidence>
<gene>
    <name evidence="2" type="ORF">MsAm2_09240</name>
</gene>
<dbReference type="AlphaFoldDB" id="A0AA96V6M9"/>
<feature type="compositionally biased region" description="Polar residues" evidence="1">
    <location>
        <begin position="34"/>
        <end position="76"/>
    </location>
</feature>
<protein>
    <recommendedName>
        <fullName evidence="4">EfeO-type cupredoxin-like domain-containing protein</fullName>
    </recommendedName>
</protein>
<dbReference type="Gene3D" id="2.60.40.420">
    <property type="entry name" value="Cupredoxins - blue copper proteins"/>
    <property type="match status" value="1"/>
</dbReference>
<dbReference type="EMBL" id="CP131061">
    <property type="protein sequence ID" value="WNY27133.1"/>
    <property type="molecule type" value="Genomic_DNA"/>
</dbReference>